<dbReference type="InterPro" id="IPR036518">
    <property type="entry name" value="CobE/GbiG_C_sf"/>
</dbReference>
<evidence type="ECO:0000313" key="3">
    <source>
        <dbReference type="Proteomes" id="UP000182190"/>
    </source>
</evidence>
<dbReference type="InterPro" id="IPR051810">
    <property type="entry name" value="Precorrin_MeTrfase"/>
</dbReference>
<dbReference type="PANTHER" id="PTHR47036">
    <property type="entry name" value="COBALT-FACTOR III C(17)-METHYLTRANSFERASE-RELATED"/>
    <property type="match status" value="1"/>
</dbReference>
<dbReference type="PANTHER" id="PTHR47036:SF1">
    <property type="entry name" value="COBALT-FACTOR III C(17)-METHYLTRANSFERASE-RELATED"/>
    <property type="match status" value="1"/>
</dbReference>
<keyword evidence="2" id="KW-0489">Methyltransferase</keyword>
<accession>A0A7Z9E0M1</accession>
<name>A0A7Z9E0M1_9CYAN</name>
<dbReference type="SUPFAM" id="SSF159664">
    <property type="entry name" value="CobE/GbiG C-terminal domain-like"/>
    <property type="match status" value="1"/>
</dbReference>
<evidence type="ECO:0000259" key="1">
    <source>
        <dbReference type="Pfam" id="PF01890"/>
    </source>
</evidence>
<dbReference type="GO" id="GO:0009236">
    <property type="term" value="P:cobalamin biosynthetic process"/>
    <property type="evidence" value="ECO:0007669"/>
    <property type="project" value="InterPro"/>
</dbReference>
<organism evidence="2 3">
    <name type="scientific">Planktothrix paucivesiculata PCC 9631</name>
    <dbReference type="NCBI Taxonomy" id="671071"/>
    <lineage>
        <taxon>Bacteria</taxon>
        <taxon>Bacillati</taxon>
        <taxon>Cyanobacteriota</taxon>
        <taxon>Cyanophyceae</taxon>
        <taxon>Oscillatoriophycideae</taxon>
        <taxon>Oscillatoriales</taxon>
        <taxon>Microcoleaceae</taxon>
        <taxon>Planktothrix</taxon>
    </lineage>
</organism>
<gene>
    <name evidence="2" type="ORF">PL9631_490006</name>
</gene>
<sequence length="159" mass="17355">MNFSQLQKMVKFDTPETPWFPQVLWVGVGCGHLTPRSLIETAIQQVLQQYNLEENAIAGIATLDIKGEEPGLVELCQVKNWPLRTFSSELLRSVEVPNPSDRVGTAVGTPSVAEAAALQAAGVKTLLVSKQIYRVSTPQIRQAVTVAIAQAQRKTPGEF</sequence>
<dbReference type="Gene3D" id="3.30.420.180">
    <property type="entry name" value="CobE/GbiG C-terminal domain"/>
    <property type="match status" value="1"/>
</dbReference>
<dbReference type="OrthoDB" id="9772960at2"/>
<dbReference type="EMBL" id="CZCS02000189">
    <property type="protein sequence ID" value="VXD19875.1"/>
    <property type="molecule type" value="Genomic_DNA"/>
</dbReference>
<dbReference type="GO" id="GO:0008168">
    <property type="term" value="F:methyltransferase activity"/>
    <property type="evidence" value="ECO:0007669"/>
    <property type="project" value="UniProtKB-KW"/>
</dbReference>
<dbReference type="AlphaFoldDB" id="A0A7Z9E0M1"/>
<dbReference type="Pfam" id="PF01890">
    <property type="entry name" value="CbiG_C"/>
    <property type="match status" value="1"/>
</dbReference>
<dbReference type="Proteomes" id="UP000182190">
    <property type="component" value="Unassembled WGS sequence"/>
</dbReference>
<feature type="domain" description="CobE/GbiG C-terminal" evidence="1">
    <location>
        <begin position="24"/>
        <end position="149"/>
    </location>
</feature>
<dbReference type="RefSeq" id="WP_083618437.1">
    <property type="nucleotide sequence ID" value="NZ_LR735008.1"/>
</dbReference>
<reference evidence="2" key="1">
    <citation type="submission" date="2019-10" db="EMBL/GenBank/DDBJ databases">
        <authorList>
            <consortium name="Genoscope - CEA"/>
            <person name="William W."/>
        </authorList>
    </citation>
    <scope>NUCLEOTIDE SEQUENCE [LARGE SCALE GENOMIC DNA]</scope>
    <source>
        <strain evidence="2">BBR_PRJEB10994</strain>
    </source>
</reference>
<keyword evidence="2" id="KW-0808">Transferase</keyword>
<keyword evidence="3" id="KW-1185">Reference proteome</keyword>
<proteinExistence type="predicted"/>
<evidence type="ECO:0000313" key="2">
    <source>
        <dbReference type="EMBL" id="VXD19875.1"/>
    </source>
</evidence>
<dbReference type="InterPro" id="IPR002750">
    <property type="entry name" value="CobE/GbiG_C"/>
</dbReference>
<protein>
    <submittedName>
        <fullName evidence="2">Precorrin methylase</fullName>
    </submittedName>
</protein>
<comment type="caution">
    <text evidence="2">The sequence shown here is derived from an EMBL/GenBank/DDBJ whole genome shotgun (WGS) entry which is preliminary data.</text>
</comment>
<dbReference type="GO" id="GO:0032259">
    <property type="term" value="P:methylation"/>
    <property type="evidence" value="ECO:0007669"/>
    <property type="project" value="UniProtKB-KW"/>
</dbReference>